<sequence>MKSRYILIVLFVYHFSWGQIMNTTMPDSTIVKESDEGHRGGTGFKIADGKYGSMTLSFYVLGRYLNQMGIDDSYTNHNGDVIAIDRRQDMQFQKANLYFRGWVADPKIRYTVFVWTSNATLGQGAQVVVAGNLQYKFNKYFELGIGINGLPSVRSILGQWPEWLRSDARPIADEYFRGSFTTGIYAQGEIAKNVYYKVMLGNNLSQLGVDAGQLDNKLDTWSGAIWWTTHNFGKIPTYGDYEKHDKVATILGGAFTRSTENRQSQPDTDAPENSQIRLSDGTGIFSLNAFAPNTQVINAKYQMASFNTGVKYNGFSFDVELFMRWLSDFETSGQIPVTKLYDSGFSLQGSAMLVDKKLQLYSTYSYINGDYGKPWEVTCGLNWFPFKTKFFRINPEVMYESHSPVGYLSYPTQVGSKGVIGMLNVELNY</sequence>
<comment type="caution">
    <text evidence="1">The sequence shown here is derived from an EMBL/GenBank/DDBJ whole genome shotgun (WGS) entry which is preliminary data.</text>
</comment>
<evidence type="ECO:0008006" key="3">
    <source>
        <dbReference type="Google" id="ProtNLM"/>
    </source>
</evidence>
<organism evidence="1 2">
    <name type="scientific">Flavobacterium chungangensis</name>
    <dbReference type="NCBI Taxonomy" id="2708132"/>
    <lineage>
        <taxon>Bacteria</taxon>
        <taxon>Pseudomonadati</taxon>
        <taxon>Bacteroidota</taxon>
        <taxon>Flavobacteriia</taxon>
        <taxon>Flavobacteriales</taxon>
        <taxon>Flavobacteriaceae</taxon>
        <taxon>Flavobacterium</taxon>
    </lineage>
</organism>
<keyword evidence="2" id="KW-1185">Reference proteome</keyword>
<proteinExistence type="predicted"/>
<dbReference type="EMBL" id="JBHSFY010000009">
    <property type="protein sequence ID" value="MFC4478412.1"/>
    <property type="molecule type" value="Genomic_DNA"/>
</dbReference>
<protein>
    <recommendedName>
        <fullName evidence="3">Porin</fullName>
    </recommendedName>
</protein>
<dbReference type="Proteomes" id="UP001596003">
    <property type="component" value="Unassembled WGS sequence"/>
</dbReference>
<name>A0ABV8ZEC3_9FLAO</name>
<accession>A0ABV8ZEC3</accession>
<gene>
    <name evidence="1" type="ORF">ACFO3N_15170</name>
</gene>
<dbReference type="RefSeq" id="WP_379798998.1">
    <property type="nucleotide sequence ID" value="NZ_JBHSFY010000009.1"/>
</dbReference>
<evidence type="ECO:0000313" key="2">
    <source>
        <dbReference type="Proteomes" id="UP001596003"/>
    </source>
</evidence>
<evidence type="ECO:0000313" key="1">
    <source>
        <dbReference type="EMBL" id="MFC4478412.1"/>
    </source>
</evidence>
<reference evidence="2" key="1">
    <citation type="journal article" date="2019" name="Int. J. Syst. Evol. Microbiol.">
        <title>The Global Catalogue of Microorganisms (GCM) 10K type strain sequencing project: providing services to taxonomists for standard genome sequencing and annotation.</title>
        <authorList>
            <consortium name="The Broad Institute Genomics Platform"/>
            <consortium name="The Broad Institute Genome Sequencing Center for Infectious Disease"/>
            <person name="Wu L."/>
            <person name="Ma J."/>
        </authorList>
    </citation>
    <scope>NUCLEOTIDE SEQUENCE [LARGE SCALE GENOMIC DNA]</scope>
    <source>
        <strain evidence="2">NBRC 103627</strain>
    </source>
</reference>